<protein>
    <submittedName>
        <fullName evidence="2">Uncharacterized protein</fullName>
    </submittedName>
</protein>
<organism evidence="2 3">
    <name type="scientific">Ilex paraguariensis</name>
    <name type="common">yerba mate</name>
    <dbReference type="NCBI Taxonomy" id="185542"/>
    <lineage>
        <taxon>Eukaryota</taxon>
        <taxon>Viridiplantae</taxon>
        <taxon>Streptophyta</taxon>
        <taxon>Embryophyta</taxon>
        <taxon>Tracheophyta</taxon>
        <taxon>Spermatophyta</taxon>
        <taxon>Magnoliopsida</taxon>
        <taxon>eudicotyledons</taxon>
        <taxon>Gunneridae</taxon>
        <taxon>Pentapetalae</taxon>
        <taxon>asterids</taxon>
        <taxon>campanulids</taxon>
        <taxon>Aquifoliales</taxon>
        <taxon>Aquifoliaceae</taxon>
        <taxon>Ilex</taxon>
    </lineage>
</organism>
<accession>A0ABC8SSA6</accession>
<dbReference type="Proteomes" id="UP001642360">
    <property type="component" value="Unassembled WGS sequence"/>
</dbReference>
<feature type="compositionally biased region" description="Gly residues" evidence="1">
    <location>
        <begin position="12"/>
        <end position="30"/>
    </location>
</feature>
<comment type="caution">
    <text evidence="2">The sequence shown here is derived from an EMBL/GenBank/DDBJ whole genome shotgun (WGS) entry which is preliminary data.</text>
</comment>
<sequence length="199" mass="19967">METRSSKKLGEGLNGGAQGVDLGGRDGAQGLGSRVEERRGVYGVGLMGGTHGASDGTHHAGIIGGAQGSGFLAGGDRYLIERGGGAYVEKRKGDTLAKHQAMGGAYVEEGRSDALAMPQVMGETSDAYRALDGTSCTPGGAHDVPGSYSGTIQASIFEVSNMGGGQGAESLVPSGGDLDALDDVGGACEQVQQHLWALG</sequence>
<reference evidence="2 3" key="1">
    <citation type="submission" date="2024-02" db="EMBL/GenBank/DDBJ databases">
        <authorList>
            <person name="Vignale AGUSTIN F."/>
            <person name="Sosa J E."/>
            <person name="Modenutti C."/>
        </authorList>
    </citation>
    <scope>NUCLEOTIDE SEQUENCE [LARGE SCALE GENOMIC DNA]</scope>
</reference>
<feature type="compositionally biased region" description="Basic and acidic residues" evidence="1">
    <location>
        <begin position="1"/>
        <end position="10"/>
    </location>
</feature>
<feature type="region of interest" description="Disordered" evidence="1">
    <location>
        <begin position="1"/>
        <end position="34"/>
    </location>
</feature>
<proteinExistence type="predicted"/>
<evidence type="ECO:0000313" key="3">
    <source>
        <dbReference type="Proteomes" id="UP001642360"/>
    </source>
</evidence>
<dbReference type="EMBL" id="CAUOFW020003025">
    <property type="protein sequence ID" value="CAK9157557.1"/>
    <property type="molecule type" value="Genomic_DNA"/>
</dbReference>
<keyword evidence="3" id="KW-1185">Reference proteome</keyword>
<evidence type="ECO:0000256" key="1">
    <source>
        <dbReference type="SAM" id="MobiDB-lite"/>
    </source>
</evidence>
<gene>
    <name evidence="2" type="ORF">ILEXP_LOCUS26119</name>
</gene>
<name>A0ABC8SSA6_9AQUA</name>
<evidence type="ECO:0000313" key="2">
    <source>
        <dbReference type="EMBL" id="CAK9157557.1"/>
    </source>
</evidence>
<dbReference type="AlphaFoldDB" id="A0ABC8SSA6"/>